<feature type="domain" description="NACHT" evidence="1">
    <location>
        <begin position="183"/>
        <end position="271"/>
    </location>
</feature>
<dbReference type="RefSeq" id="WP_169361814.1">
    <property type="nucleotide sequence ID" value="NZ_JAAVJL010000001.1"/>
</dbReference>
<dbReference type="PANTHER" id="PTHR46312">
    <property type="entry name" value="NACHT DOMAIN-CONTAINING PROTEIN"/>
    <property type="match status" value="1"/>
</dbReference>
<dbReference type="SUPFAM" id="SSF52540">
    <property type="entry name" value="P-loop containing nucleoside triphosphate hydrolases"/>
    <property type="match status" value="1"/>
</dbReference>
<name>A0ABX1LS26_9CYAN</name>
<gene>
    <name evidence="2" type="ORF">HC246_01295</name>
</gene>
<dbReference type="EMBL" id="JAAVJL010000001">
    <property type="protein sequence ID" value="NMF56697.1"/>
    <property type="molecule type" value="Genomic_DNA"/>
</dbReference>
<dbReference type="Pfam" id="PF05729">
    <property type="entry name" value="NACHT"/>
    <property type="match status" value="1"/>
</dbReference>
<comment type="caution">
    <text evidence="2">The sequence shown here is derived from an EMBL/GenBank/DDBJ whole genome shotgun (WGS) entry which is preliminary data.</text>
</comment>
<dbReference type="SUPFAM" id="SSF46894">
    <property type="entry name" value="C-terminal effector domain of the bipartite response regulators"/>
    <property type="match status" value="1"/>
</dbReference>
<dbReference type="InterPro" id="IPR007111">
    <property type="entry name" value="NACHT_NTPase"/>
</dbReference>
<evidence type="ECO:0000313" key="3">
    <source>
        <dbReference type="Proteomes" id="UP000738376"/>
    </source>
</evidence>
<dbReference type="Gene3D" id="1.10.10.10">
    <property type="entry name" value="Winged helix-like DNA-binding domain superfamily/Winged helix DNA-binding domain"/>
    <property type="match status" value="1"/>
</dbReference>
<dbReference type="InterPro" id="IPR036388">
    <property type="entry name" value="WH-like_DNA-bd_sf"/>
</dbReference>
<organism evidence="2 3">
    <name type="scientific">Pseudanabaena yagii GIHE-NHR1</name>
    <dbReference type="NCBI Taxonomy" id="2722753"/>
    <lineage>
        <taxon>Bacteria</taxon>
        <taxon>Bacillati</taxon>
        <taxon>Cyanobacteriota</taxon>
        <taxon>Cyanophyceae</taxon>
        <taxon>Pseudanabaenales</taxon>
        <taxon>Pseudanabaenaceae</taxon>
        <taxon>Pseudanabaena</taxon>
        <taxon>Pseudanabaena yagii</taxon>
    </lineage>
</organism>
<dbReference type="InterPro" id="IPR016032">
    <property type="entry name" value="Sig_transdc_resp-reg_C-effctor"/>
</dbReference>
<protein>
    <submittedName>
        <fullName evidence="2">NACHT domain-containing protein</fullName>
    </submittedName>
</protein>
<dbReference type="PROSITE" id="PS50837">
    <property type="entry name" value="NACHT"/>
    <property type="match status" value="1"/>
</dbReference>
<evidence type="ECO:0000313" key="2">
    <source>
        <dbReference type="EMBL" id="NMF56697.1"/>
    </source>
</evidence>
<proteinExistence type="predicted"/>
<sequence>MFPRNFLTDLARKYELSPEQEEVFLLWWGNGKGDREISEQLHVTVEAIRNRKTGIYKKFSITGTGANKANKLRNWLETEAKKQNVKADLQPDDNLDLLVQEVKQKIAADVTECCGTMRVLDMTQPLDLARIYTDVSIIKELTGLRRIGYDEVMDVCTREHFDRFLVGTNQKRVTSFDAVNKLQKLIVLGKPGAGKTTFMKYLAMSCLNGKFHGELVPIFVTLKVYAETRGEPSLQEYIFSELQQRKVTRDSVERLLENGKALILLDGLDEVKKEDDQRVKQDIDKFSRDWLNNRFVITCRIAARDYQFEKFTDVEIADFDKQQILTFVNKWFQKKSPSKAARLLKNLKENKSVKELAKNPLLLTFLCFVFEEKNNLSERRSDLLKECLSFLLKQWDKKRNVDRDVSRHFRGEQIYKKLSSEDKADMLAKIAFRSFVSGEYLFQQEDLQQQIKDYICNLPKASSDPDAHSLDLEVVLKTIEHHHGLLVERARNIYSFSHLTFQEYFTAREIVRECQWEMLVAYHRSTMERSFLIDSRNVERLR</sequence>
<evidence type="ECO:0000259" key="1">
    <source>
        <dbReference type="PROSITE" id="PS50837"/>
    </source>
</evidence>
<keyword evidence="3" id="KW-1185">Reference proteome</keyword>
<dbReference type="InterPro" id="IPR027417">
    <property type="entry name" value="P-loop_NTPase"/>
</dbReference>
<accession>A0ABX1LS26</accession>
<dbReference type="Gene3D" id="3.40.50.300">
    <property type="entry name" value="P-loop containing nucleotide triphosphate hydrolases"/>
    <property type="match status" value="1"/>
</dbReference>
<dbReference type="Proteomes" id="UP000738376">
    <property type="component" value="Unassembled WGS sequence"/>
</dbReference>
<reference evidence="2 3" key="1">
    <citation type="submission" date="2020-03" db="EMBL/GenBank/DDBJ databases">
        <title>Draft Genome Sequence of 2-Methylisoborneol Producing Pseudanabaena yagii Strain GIHE-NHR1 Isolated from North Han River in South Korea.</title>
        <authorList>
            <person name="Jeong J."/>
        </authorList>
    </citation>
    <scope>NUCLEOTIDE SEQUENCE [LARGE SCALE GENOMIC DNA]</scope>
    <source>
        <strain evidence="2 3">GIHE-NHR1</strain>
    </source>
</reference>
<dbReference type="PANTHER" id="PTHR46312:SF2">
    <property type="entry name" value="NUCLEOTIDE-BINDING OLIGOMERIZATION DOMAIN-CONTAINING PROTEIN 2-LIKE"/>
    <property type="match status" value="1"/>
</dbReference>